<name>A0AA48GUU0_9BACT</name>
<gene>
    <name evidence="7" type="ORF">METESE_31470</name>
</gene>
<organism evidence="7 8">
    <name type="scientific">Mesoterricola sediminis</name>
    <dbReference type="NCBI Taxonomy" id="2927980"/>
    <lineage>
        <taxon>Bacteria</taxon>
        <taxon>Pseudomonadati</taxon>
        <taxon>Acidobacteriota</taxon>
        <taxon>Holophagae</taxon>
        <taxon>Holophagales</taxon>
        <taxon>Holophagaceae</taxon>
        <taxon>Mesoterricola</taxon>
    </lineage>
</organism>
<evidence type="ECO:0000256" key="4">
    <source>
        <dbReference type="ARBA" id="ARBA00023284"/>
    </source>
</evidence>
<dbReference type="GO" id="GO:0016491">
    <property type="term" value="F:oxidoreductase activity"/>
    <property type="evidence" value="ECO:0007669"/>
    <property type="project" value="InterPro"/>
</dbReference>
<accession>A0AA48GUU0</accession>
<dbReference type="Gene3D" id="3.40.30.10">
    <property type="entry name" value="Glutaredoxin"/>
    <property type="match status" value="1"/>
</dbReference>
<comment type="subcellular location">
    <subcellularLocation>
        <location evidence="1">Cell envelope</location>
    </subcellularLocation>
</comment>
<evidence type="ECO:0000313" key="7">
    <source>
        <dbReference type="EMBL" id="BDU78189.1"/>
    </source>
</evidence>
<dbReference type="InterPro" id="IPR013766">
    <property type="entry name" value="Thioredoxin_domain"/>
</dbReference>
<protein>
    <recommendedName>
        <fullName evidence="6">Thioredoxin domain-containing protein</fullName>
    </recommendedName>
</protein>
<evidence type="ECO:0000256" key="1">
    <source>
        <dbReference type="ARBA" id="ARBA00004196"/>
    </source>
</evidence>
<reference evidence="7" key="1">
    <citation type="journal article" date="2023" name="Int. J. Syst. Evol. Microbiol.">
        <title>Mesoterricola silvestris gen. nov., sp. nov., Mesoterricola sediminis sp. nov., Geothrix oryzae sp. nov., Geothrix edaphica sp. nov., Geothrix rubra sp. nov., and Geothrix limicola sp. nov., six novel members of Acidobacteriota isolated from soils.</title>
        <authorList>
            <person name="Itoh H."/>
            <person name="Sugisawa Y."/>
            <person name="Mise K."/>
            <person name="Xu Z."/>
            <person name="Kuniyasu M."/>
            <person name="Ushijima N."/>
            <person name="Kawano K."/>
            <person name="Kobayashi E."/>
            <person name="Shiratori Y."/>
            <person name="Masuda Y."/>
            <person name="Senoo K."/>
        </authorList>
    </citation>
    <scope>NUCLEOTIDE SEQUENCE</scope>
    <source>
        <strain evidence="7">W786</strain>
    </source>
</reference>
<evidence type="ECO:0000313" key="8">
    <source>
        <dbReference type="Proteomes" id="UP001228113"/>
    </source>
</evidence>
<dbReference type="Proteomes" id="UP001228113">
    <property type="component" value="Chromosome"/>
</dbReference>
<feature type="domain" description="Thioredoxin" evidence="6">
    <location>
        <begin position="39"/>
        <end position="188"/>
    </location>
</feature>
<dbReference type="Pfam" id="PF08534">
    <property type="entry name" value="Redoxin"/>
    <property type="match status" value="1"/>
</dbReference>
<evidence type="ECO:0000256" key="3">
    <source>
        <dbReference type="ARBA" id="ARBA00023157"/>
    </source>
</evidence>
<dbReference type="AlphaFoldDB" id="A0AA48GUU0"/>
<keyword evidence="8" id="KW-1185">Reference proteome</keyword>
<dbReference type="PANTHER" id="PTHR42852:SF6">
    <property type="entry name" value="THIOL:DISULFIDE INTERCHANGE PROTEIN DSBE"/>
    <property type="match status" value="1"/>
</dbReference>
<dbReference type="RefSeq" id="WP_316410610.1">
    <property type="nucleotide sequence ID" value="NZ_AP027081.1"/>
</dbReference>
<keyword evidence="5" id="KW-0732">Signal</keyword>
<dbReference type="PANTHER" id="PTHR42852">
    <property type="entry name" value="THIOL:DISULFIDE INTERCHANGE PROTEIN DSBE"/>
    <property type="match status" value="1"/>
</dbReference>
<dbReference type="InterPro" id="IPR050553">
    <property type="entry name" value="Thioredoxin_ResA/DsbE_sf"/>
</dbReference>
<keyword evidence="3" id="KW-1015">Disulfide bond</keyword>
<feature type="signal peptide" evidence="5">
    <location>
        <begin position="1"/>
        <end position="22"/>
    </location>
</feature>
<evidence type="ECO:0000256" key="5">
    <source>
        <dbReference type="SAM" id="SignalP"/>
    </source>
</evidence>
<evidence type="ECO:0000259" key="6">
    <source>
        <dbReference type="PROSITE" id="PS51352"/>
    </source>
</evidence>
<feature type="chain" id="PRO_5041339208" description="Thioredoxin domain-containing protein" evidence="5">
    <location>
        <begin position="23"/>
        <end position="371"/>
    </location>
</feature>
<dbReference type="InterPro" id="IPR013740">
    <property type="entry name" value="Redoxin"/>
</dbReference>
<dbReference type="EMBL" id="AP027081">
    <property type="protein sequence ID" value="BDU78189.1"/>
    <property type="molecule type" value="Genomic_DNA"/>
</dbReference>
<dbReference type="GO" id="GO:0030313">
    <property type="term" value="C:cell envelope"/>
    <property type="evidence" value="ECO:0007669"/>
    <property type="project" value="UniProtKB-SubCell"/>
</dbReference>
<dbReference type="SUPFAM" id="SSF52833">
    <property type="entry name" value="Thioredoxin-like"/>
    <property type="match status" value="1"/>
</dbReference>
<evidence type="ECO:0000256" key="2">
    <source>
        <dbReference type="ARBA" id="ARBA00022748"/>
    </source>
</evidence>
<proteinExistence type="predicted"/>
<dbReference type="KEGG" id="msea:METESE_31470"/>
<keyword evidence="4" id="KW-0676">Redox-active center</keyword>
<sequence>MSLFKSLGPLALVLAATHVCLAAAPAPRAAAVQTKTVTLKEGDPAPAFTPGAWVKGEPVKALAPGKIYVMEFWATWCGPCKAAIPHLTALARQYAGKVTIIGVNVMETGKPEEVDRKVKAFVDGKGAEMDYLVCRDTPDGAMATKWLKAAGKEGIPATFIVDGKGRIVWTGHPMALDPILQKVVAGTFDPAAEAAATEENKKVEGEIAKAAQAQEWQRVLDLLPGFKPINPIATAWAGFYRFQAQLHLDPKVAEAQLAKVRKDQPELLITYLGMITGTDGLAASWYEMAVADLKGMVEQNKAFYGMLAKAQAKAGDFKGAARSKAEDLKQLRARVPEILKDHPEAGPMIKEQLAKDEALLKDYEAKAAKRP</sequence>
<dbReference type="GO" id="GO:0017004">
    <property type="term" value="P:cytochrome complex assembly"/>
    <property type="evidence" value="ECO:0007669"/>
    <property type="project" value="UniProtKB-KW"/>
</dbReference>
<dbReference type="InterPro" id="IPR036249">
    <property type="entry name" value="Thioredoxin-like_sf"/>
</dbReference>
<keyword evidence="2" id="KW-0201">Cytochrome c-type biogenesis</keyword>
<dbReference type="PROSITE" id="PS51352">
    <property type="entry name" value="THIOREDOXIN_2"/>
    <property type="match status" value="1"/>
</dbReference>
<dbReference type="CDD" id="cd02966">
    <property type="entry name" value="TlpA_like_family"/>
    <property type="match status" value="1"/>
</dbReference>